<keyword evidence="3" id="KW-0949">S-adenosyl-L-methionine</keyword>
<dbReference type="AlphaFoldDB" id="A0AAV1CUZ3"/>
<dbReference type="PANTHER" id="PTHR13271">
    <property type="entry name" value="UNCHARACTERIZED PUTATIVE METHYLTRANSFERASE"/>
    <property type="match status" value="1"/>
</dbReference>
<dbReference type="GO" id="GO:0016279">
    <property type="term" value="F:protein-lysine N-methyltransferase activity"/>
    <property type="evidence" value="ECO:0007669"/>
    <property type="project" value="TreeGrafter"/>
</dbReference>
<accession>A0AAV1CUZ3</accession>
<evidence type="ECO:0000256" key="3">
    <source>
        <dbReference type="ARBA" id="ARBA00022691"/>
    </source>
</evidence>
<sequence>MEADKELTGLSNAETKSSILFLPELFEDDPFFQKKKKLLEDLSLDGQEIMSLKSSSSPSQWKDILDIMLKRARIINLNEIELYFAGADVYNFVSPRNELEALHSVIGLVESSMSSDKHEVESLLGLMHKAAFDLIHQLGEKVGEETRVVRESSCEKENSLMQWGKSNGVNTKLEITYVEGAGRGAIATENLKVGDIAMEIPLSLLICDKDVIESDMFPILKKIDGIESETMLLLWSMKEKHNLHSKYKLYFESLPEAFNTGLSFGVSAIMGLDGTILLEEIVQAKEHLRTQYEQLFPAICESHPDIFPAELYTWEQFLWACELWYSNSMKIMFDDGKLRTCLVPIAGFLNHSTCPHILHYGKTDPVTKSVKFPLSRPCNAGDQCFLSYGNFSSSHLLTFYGFMPKQENPYDVIPLDFDIATDEDCVDGEPCEWGTHMVRGTWFSKNNGIFNYGLPPPLLDHLRRARGSTSKAKTRDNLEIELEILDDLGSTFEGMMETLGDEESDDRDGSDWDVTLAMDFKDLQRRIVTSIITSCNAGRELLECELSTCTD</sequence>
<dbReference type="Proteomes" id="UP001161247">
    <property type="component" value="Chromosome 3"/>
</dbReference>
<keyword evidence="2" id="KW-0808">Transferase</keyword>
<dbReference type="InterPro" id="IPR050600">
    <property type="entry name" value="SETD3_SETD6_MTase"/>
</dbReference>
<reference evidence="5" key="1">
    <citation type="submission" date="2023-03" db="EMBL/GenBank/DDBJ databases">
        <authorList>
            <person name="Julca I."/>
        </authorList>
    </citation>
    <scope>NUCLEOTIDE SEQUENCE</scope>
</reference>
<dbReference type="GO" id="GO:0032259">
    <property type="term" value="P:methylation"/>
    <property type="evidence" value="ECO:0007669"/>
    <property type="project" value="UniProtKB-KW"/>
</dbReference>
<dbReference type="EMBL" id="OX459120">
    <property type="protein sequence ID" value="CAI9098514.1"/>
    <property type="molecule type" value="Genomic_DNA"/>
</dbReference>
<dbReference type="PANTHER" id="PTHR13271:SF103">
    <property type="entry name" value="N-METHYLTRANSFERASE DOMAIN AND SET DOMAIN CONTAINING PROTEIN-RELATED"/>
    <property type="match status" value="1"/>
</dbReference>
<organism evidence="5 6">
    <name type="scientific">Oldenlandia corymbosa var. corymbosa</name>
    <dbReference type="NCBI Taxonomy" id="529605"/>
    <lineage>
        <taxon>Eukaryota</taxon>
        <taxon>Viridiplantae</taxon>
        <taxon>Streptophyta</taxon>
        <taxon>Embryophyta</taxon>
        <taxon>Tracheophyta</taxon>
        <taxon>Spermatophyta</taxon>
        <taxon>Magnoliopsida</taxon>
        <taxon>eudicotyledons</taxon>
        <taxon>Gunneridae</taxon>
        <taxon>Pentapetalae</taxon>
        <taxon>asterids</taxon>
        <taxon>lamiids</taxon>
        <taxon>Gentianales</taxon>
        <taxon>Rubiaceae</taxon>
        <taxon>Rubioideae</taxon>
        <taxon>Spermacoceae</taxon>
        <taxon>Hedyotis-Oldenlandia complex</taxon>
        <taxon>Oldenlandia</taxon>
    </lineage>
</organism>
<feature type="domain" description="SET" evidence="4">
    <location>
        <begin position="171"/>
        <end position="389"/>
    </location>
</feature>
<evidence type="ECO:0000259" key="4">
    <source>
        <dbReference type="PROSITE" id="PS50280"/>
    </source>
</evidence>
<evidence type="ECO:0000313" key="5">
    <source>
        <dbReference type="EMBL" id="CAI9098514.1"/>
    </source>
</evidence>
<evidence type="ECO:0000313" key="6">
    <source>
        <dbReference type="Proteomes" id="UP001161247"/>
    </source>
</evidence>
<dbReference type="Pfam" id="PF09273">
    <property type="entry name" value="Rubis-subs-bind"/>
    <property type="match status" value="1"/>
</dbReference>
<dbReference type="SUPFAM" id="SSF82199">
    <property type="entry name" value="SET domain"/>
    <property type="match status" value="1"/>
</dbReference>
<dbReference type="Gene3D" id="3.90.1410.10">
    <property type="entry name" value="set domain protein methyltransferase, domain 1"/>
    <property type="match status" value="1"/>
</dbReference>
<proteinExistence type="predicted"/>
<dbReference type="CDD" id="cd10527">
    <property type="entry name" value="SET_LSMT"/>
    <property type="match status" value="1"/>
</dbReference>
<protein>
    <submittedName>
        <fullName evidence="5">OLC1v1035179C3</fullName>
    </submittedName>
</protein>
<keyword evidence="1" id="KW-0489">Methyltransferase</keyword>
<dbReference type="InterPro" id="IPR036464">
    <property type="entry name" value="Rubisco_LSMT_subst-bd_sf"/>
</dbReference>
<dbReference type="Gene3D" id="3.90.1420.10">
    <property type="entry name" value="Rubisco LSMT, substrate-binding domain"/>
    <property type="match status" value="1"/>
</dbReference>
<name>A0AAV1CUZ3_OLDCO</name>
<evidence type="ECO:0000256" key="1">
    <source>
        <dbReference type="ARBA" id="ARBA00022603"/>
    </source>
</evidence>
<evidence type="ECO:0000256" key="2">
    <source>
        <dbReference type="ARBA" id="ARBA00022679"/>
    </source>
</evidence>
<dbReference type="PROSITE" id="PS50280">
    <property type="entry name" value="SET"/>
    <property type="match status" value="1"/>
</dbReference>
<dbReference type="FunFam" id="3.90.1410.10:FF:000011">
    <property type="entry name" value="Transcription factor, E2F and DP-related"/>
    <property type="match status" value="1"/>
</dbReference>
<gene>
    <name evidence="5" type="ORF">OLC1_LOCUS8700</name>
</gene>
<keyword evidence="6" id="KW-1185">Reference proteome</keyword>
<dbReference type="InterPro" id="IPR046341">
    <property type="entry name" value="SET_dom_sf"/>
</dbReference>
<dbReference type="InterPro" id="IPR001214">
    <property type="entry name" value="SET_dom"/>
</dbReference>
<dbReference type="InterPro" id="IPR015353">
    <property type="entry name" value="Rubisco_LSMT_subst-bd"/>
</dbReference>